<evidence type="ECO:0000256" key="3">
    <source>
        <dbReference type="ARBA" id="ARBA00020170"/>
    </source>
</evidence>
<dbReference type="Proteomes" id="UP000288293">
    <property type="component" value="Unassembled WGS sequence"/>
</dbReference>
<keyword evidence="5 9" id="KW-0235">DNA replication</keyword>
<dbReference type="GO" id="GO:0000731">
    <property type="term" value="P:DNA synthesis involved in DNA repair"/>
    <property type="evidence" value="ECO:0007669"/>
    <property type="project" value="TreeGrafter"/>
</dbReference>
<dbReference type="InterPro" id="IPR018078">
    <property type="entry name" value="DNA-binding_RecF_CS"/>
</dbReference>
<evidence type="ECO:0000256" key="6">
    <source>
        <dbReference type="ARBA" id="ARBA00022741"/>
    </source>
</evidence>
<keyword evidence="7 9" id="KW-0067">ATP-binding</keyword>
<evidence type="ECO:0000256" key="1">
    <source>
        <dbReference type="ARBA" id="ARBA00004496"/>
    </source>
</evidence>
<comment type="similarity">
    <text evidence="2 9">Belongs to the RecF family.</text>
</comment>
<dbReference type="Gene3D" id="1.20.1050.90">
    <property type="entry name" value="RecF/RecN/SMC, N-terminal domain"/>
    <property type="match status" value="1"/>
</dbReference>
<protein>
    <recommendedName>
        <fullName evidence="3 9">DNA replication and repair protein RecF</fullName>
    </recommendedName>
</protein>
<evidence type="ECO:0000256" key="2">
    <source>
        <dbReference type="ARBA" id="ARBA00008016"/>
    </source>
</evidence>
<dbReference type="PANTHER" id="PTHR32182:SF0">
    <property type="entry name" value="DNA REPLICATION AND REPAIR PROTEIN RECF"/>
    <property type="match status" value="1"/>
</dbReference>
<proteinExistence type="inferred from homology"/>
<dbReference type="GO" id="GO:0003697">
    <property type="term" value="F:single-stranded DNA binding"/>
    <property type="evidence" value="ECO:0007669"/>
    <property type="project" value="UniProtKB-UniRule"/>
</dbReference>
<evidence type="ECO:0000256" key="8">
    <source>
        <dbReference type="ARBA" id="ARBA00023125"/>
    </source>
</evidence>
<dbReference type="InterPro" id="IPR042174">
    <property type="entry name" value="RecF_2"/>
</dbReference>
<organism evidence="11 12">
    <name type="scientific">Aliidiomarina minuta</name>
    <dbReference type="NCBI Taxonomy" id="880057"/>
    <lineage>
        <taxon>Bacteria</taxon>
        <taxon>Pseudomonadati</taxon>
        <taxon>Pseudomonadota</taxon>
        <taxon>Gammaproteobacteria</taxon>
        <taxon>Alteromonadales</taxon>
        <taxon>Idiomarinaceae</taxon>
        <taxon>Aliidiomarina</taxon>
    </lineage>
</organism>
<dbReference type="GO" id="GO:0006260">
    <property type="term" value="P:DNA replication"/>
    <property type="evidence" value="ECO:0007669"/>
    <property type="project" value="UniProtKB-UniRule"/>
</dbReference>
<dbReference type="AlphaFoldDB" id="A0A432W9Z3"/>
<evidence type="ECO:0000256" key="5">
    <source>
        <dbReference type="ARBA" id="ARBA00022705"/>
    </source>
</evidence>
<comment type="function">
    <text evidence="9">The RecF protein is involved in DNA metabolism; it is required for DNA replication and normal SOS inducibility. RecF binds preferentially to single-stranded, linear DNA. It also seems to bind ATP.</text>
</comment>
<dbReference type="OrthoDB" id="9803889at2"/>
<dbReference type="Pfam" id="PF02463">
    <property type="entry name" value="SMC_N"/>
    <property type="match status" value="1"/>
</dbReference>
<comment type="subcellular location">
    <subcellularLocation>
        <location evidence="1 9">Cytoplasm</location>
    </subcellularLocation>
</comment>
<keyword evidence="4 9" id="KW-0963">Cytoplasm</keyword>
<evidence type="ECO:0000313" key="11">
    <source>
        <dbReference type="EMBL" id="RUO26977.1"/>
    </source>
</evidence>
<dbReference type="InterPro" id="IPR001238">
    <property type="entry name" value="DNA-binding_RecF"/>
</dbReference>
<keyword evidence="8 9" id="KW-0238">DNA-binding</keyword>
<dbReference type="EMBL" id="PIPL01000001">
    <property type="protein sequence ID" value="RUO26977.1"/>
    <property type="molecule type" value="Genomic_DNA"/>
</dbReference>
<dbReference type="PANTHER" id="PTHR32182">
    <property type="entry name" value="DNA REPLICATION AND REPAIR PROTEIN RECF"/>
    <property type="match status" value="1"/>
</dbReference>
<dbReference type="PROSITE" id="PS00617">
    <property type="entry name" value="RECF_1"/>
    <property type="match status" value="1"/>
</dbReference>
<dbReference type="GO" id="GO:0005524">
    <property type="term" value="F:ATP binding"/>
    <property type="evidence" value="ECO:0007669"/>
    <property type="project" value="UniProtKB-UniRule"/>
</dbReference>
<sequence length="361" mass="41443">MRFERLNIEHFRNFSGAQLEMAPQVNIICGPNGSGKTSFLEAVYCLGFGRSFRTHQIRQLVKDEQDAFTLFAQLQSDSDEPETHKIGYRRFRNGDTQIKVDGDKAAKFASLARLVPVQLITPESVELITGGPKLRRQFMDWGLFHVEQSFHSAWSGYVRLLKQRNSLLRQGQYEKQGGAYWDEQLAASGELVAAFRQSYVEGLNALLNEYCHRFLPQYDFKFKLNHGWLREEHSLQQALQQRLEQDKKQLFTGVGPHKAEWQIKADGVDARERLSRGQLKLLVSALRLVQGRDYQSHRGQACVFLVDDLPAELDEFNQRELCNALIDSGSQVFITAIDEKKITPHFSDTDNRLFHVEHGTI</sequence>
<keyword evidence="12" id="KW-1185">Reference proteome</keyword>
<evidence type="ECO:0000256" key="4">
    <source>
        <dbReference type="ARBA" id="ARBA00022490"/>
    </source>
</evidence>
<dbReference type="InterPro" id="IPR027417">
    <property type="entry name" value="P-loop_NTPase"/>
</dbReference>
<keyword evidence="6 9" id="KW-0547">Nucleotide-binding</keyword>
<feature type="binding site" evidence="9">
    <location>
        <begin position="30"/>
        <end position="37"/>
    </location>
    <ligand>
        <name>ATP</name>
        <dbReference type="ChEBI" id="CHEBI:30616"/>
    </ligand>
</feature>
<dbReference type="GO" id="GO:0006302">
    <property type="term" value="P:double-strand break repair"/>
    <property type="evidence" value="ECO:0007669"/>
    <property type="project" value="TreeGrafter"/>
</dbReference>
<evidence type="ECO:0000259" key="10">
    <source>
        <dbReference type="Pfam" id="PF02463"/>
    </source>
</evidence>
<evidence type="ECO:0000313" key="12">
    <source>
        <dbReference type="Proteomes" id="UP000288293"/>
    </source>
</evidence>
<gene>
    <name evidence="9" type="primary">recF</name>
    <name evidence="11" type="ORF">CWE09_09870</name>
</gene>
<keyword evidence="9" id="KW-0742">SOS response</keyword>
<dbReference type="SUPFAM" id="SSF52540">
    <property type="entry name" value="P-loop containing nucleoside triphosphate hydrolases"/>
    <property type="match status" value="1"/>
</dbReference>
<accession>A0A432W9Z3</accession>
<dbReference type="HAMAP" id="MF_00365">
    <property type="entry name" value="RecF"/>
    <property type="match status" value="1"/>
</dbReference>
<feature type="domain" description="RecF/RecN/SMC N-terminal" evidence="10">
    <location>
        <begin position="4"/>
        <end position="344"/>
    </location>
</feature>
<keyword evidence="9" id="KW-0234">DNA repair</keyword>
<dbReference type="NCBIfam" id="TIGR00611">
    <property type="entry name" value="recf"/>
    <property type="match status" value="1"/>
</dbReference>
<dbReference type="GO" id="GO:0009432">
    <property type="term" value="P:SOS response"/>
    <property type="evidence" value="ECO:0007669"/>
    <property type="project" value="UniProtKB-UniRule"/>
</dbReference>
<evidence type="ECO:0000256" key="9">
    <source>
        <dbReference type="HAMAP-Rule" id="MF_00365"/>
    </source>
</evidence>
<dbReference type="InterPro" id="IPR003395">
    <property type="entry name" value="RecF/RecN/SMC_N"/>
</dbReference>
<reference evidence="11 12" key="1">
    <citation type="journal article" date="2011" name="Front. Microbiol.">
        <title>Genomic signatures of strain selection and enhancement in Bacillus atrophaeus var. globigii, a historical biowarfare simulant.</title>
        <authorList>
            <person name="Gibbons H.S."/>
            <person name="Broomall S.M."/>
            <person name="McNew L.A."/>
            <person name="Daligault H."/>
            <person name="Chapman C."/>
            <person name="Bruce D."/>
            <person name="Karavis M."/>
            <person name="Krepps M."/>
            <person name="McGregor P.A."/>
            <person name="Hong C."/>
            <person name="Park K.H."/>
            <person name="Akmal A."/>
            <person name="Feldman A."/>
            <person name="Lin J.S."/>
            <person name="Chang W.E."/>
            <person name="Higgs B.W."/>
            <person name="Demirev P."/>
            <person name="Lindquist J."/>
            <person name="Liem A."/>
            <person name="Fochler E."/>
            <person name="Read T.D."/>
            <person name="Tapia R."/>
            <person name="Johnson S."/>
            <person name="Bishop-Lilly K.A."/>
            <person name="Detter C."/>
            <person name="Han C."/>
            <person name="Sozhamannan S."/>
            <person name="Rosenzweig C.N."/>
            <person name="Skowronski E.W."/>
        </authorList>
    </citation>
    <scope>NUCLEOTIDE SEQUENCE [LARGE SCALE GENOMIC DNA]</scope>
    <source>
        <strain evidence="11 12">MLST1</strain>
    </source>
</reference>
<dbReference type="GO" id="GO:0005737">
    <property type="term" value="C:cytoplasm"/>
    <property type="evidence" value="ECO:0007669"/>
    <property type="project" value="UniProtKB-SubCell"/>
</dbReference>
<dbReference type="RefSeq" id="WP_126803789.1">
    <property type="nucleotide sequence ID" value="NZ_PIPL01000001.1"/>
</dbReference>
<evidence type="ECO:0000256" key="7">
    <source>
        <dbReference type="ARBA" id="ARBA00022840"/>
    </source>
</evidence>
<comment type="caution">
    <text evidence="11">The sequence shown here is derived from an EMBL/GenBank/DDBJ whole genome shotgun (WGS) entry which is preliminary data.</text>
</comment>
<dbReference type="Gene3D" id="3.40.50.300">
    <property type="entry name" value="P-loop containing nucleotide triphosphate hydrolases"/>
    <property type="match status" value="1"/>
</dbReference>
<name>A0A432W9Z3_9GAMM</name>
<keyword evidence="9" id="KW-0227">DNA damage</keyword>